<dbReference type="Proteomes" id="UP000012117">
    <property type="component" value="Unassembled WGS sequence"/>
</dbReference>
<dbReference type="EMBL" id="AKWN02000290">
    <property type="protein sequence ID" value="EMP06979.1"/>
    <property type="molecule type" value="Genomic_DNA"/>
</dbReference>
<sequence length="37" mass="4379">MIKVNQTISDMNRFWSFEGADDTEIKRKILKCSVINF</sequence>
<organism evidence="1 2">
    <name type="scientific">Leptospira interrogans serovar Pyrogenes str. 200701872</name>
    <dbReference type="NCBI Taxonomy" id="1193029"/>
    <lineage>
        <taxon>Bacteria</taxon>
        <taxon>Pseudomonadati</taxon>
        <taxon>Spirochaetota</taxon>
        <taxon>Spirochaetia</taxon>
        <taxon>Leptospirales</taxon>
        <taxon>Leptospiraceae</taxon>
        <taxon>Leptospira</taxon>
    </lineage>
</organism>
<accession>M7A898</accession>
<proteinExistence type="predicted"/>
<name>M7A898_LEPIR</name>
<dbReference type="AlphaFoldDB" id="M7A898"/>
<evidence type="ECO:0000313" key="1">
    <source>
        <dbReference type="EMBL" id="EMP06979.1"/>
    </source>
</evidence>
<reference evidence="1 2" key="1">
    <citation type="submission" date="2013-01" db="EMBL/GenBank/DDBJ databases">
        <authorList>
            <person name="Harkins D.M."/>
            <person name="Durkin A.S."/>
            <person name="Brinkac L.M."/>
            <person name="Haft D.H."/>
            <person name="Selengut J.D."/>
            <person name="Sanka R."/>
            <person name="DePew J."/>
            <person name="Purushe J."/>
            <person name="Picardeau M."/>
            <person name="Werts C."/>
            <person name="Goarant C."/>
            <person name="Vinetz J.M."/>
            <person name="Sutton G.G."/>
            <person name="Nierman W.C."/>
            <person name="Fouts D.E."/>
        </authorList>
    </citation>
    <scope>NUCLEOTIDE SEQUENCE [LARGE SCALE GENOMIC DNA]</scope>
    <source>
        <strain evidence="1 2">200701872</strain>
    </source>
</reference>
<comment type="caution">
    <text evidence="1">The sequence shown here is derived from an EMBL/GenBank/DDBJ whole genome shotgun (WGS) entry which is preliminary data.</text>
</comment>
<dbReference type="BioCyc" id="LINT1193029:G11R4-2735-MONOMER"/>
<evidence type="ECO:0000313" key="2">
    <source>
        <dbReference type="Proteomes" id="UP000012117"/>
    </source>
</evidence>
<gene>
    <name evidence="1" type="ORF">LEP1GSC124_1783</name>
</gene>
<protein>
    <submittedName>
        <fullName evidence="1">Uncharacterized protein</fullName>
    </submittedName>
</protein>